<feature type="region of interest" description="Disordered" evidence="1">
    <location>
        <begin position="1"/>
        <end position="44"/>
    </location>
</feature>
<accession>A0A200QUZ4</accession>
<evidence type="ECO:0000256" key="1">
    <source>
        <dbReference type="SAM" id="MobiDB-lite"/>
    </source>
</evidence>
<dbReference type="InParanoid" id="A0A200QUZ4"/>
<gene>
    <name evidence="2" type="ORF">BVC80_9021g15</name>
</gene>
<dbReference type="AlphaFoldDB" id="A0A200QUZ4"/>
<reference evidence="2 3" key="1">
    <citation type="journal article" date="2017" name="Mol. Plant">
        <title>The Genome of Medicinal Plant Macleaya cordata Provides New Insights into Benzylisoquinoline Alkaloids Metabolism.</title>
        <authorList>
            <person name="Liu X."/>
            <person name="Liu Y."/>
            <person name="Huang P."/>
            <person name="Ma Y."/>
            <person name="Qing Z."/>
            <person name="Tang Q."/>
            <person name="Cao H."/>
            <person name="Cheng P."/>
            <person name="Zheng Y."/>
            <person name="Yuan Z."/>
            <person name="Zhou Y."/>
            <person name="Liu J."/>
            <person name="Tang Z."/>
            <person name="Zhuo Y."/>
            <person name="Zhang Y."/>
            <person name="Yu L."/>
            <person name="Huang J."/>
            <person name="Yang P."/>
            <person name="Peng Q."/>
            <person name="Zhang J."/>
            <person name="Jiang W."/>
            <person name="Zhang Z."/>
            <person name="Lin K."/>
            <person name="Ro D.K."/>
            <person name="Chen X."/>
            <person name="Xiong X."/>
            <person name="Shang Y."/>
            <person name="Huang S."/>
            <person name="Zeng J."/>
        </authorList>
    </citation>
    <scope>NUCLEOTIDE SEQUENCE [LARGE SCALE GENOMIC DNA]</scope>
    <source>
        <strain evidence="3">cv. BLH2017</strain>
        <tissue evidence="2">Root</tissue>
    </source>
</reference>
<dbReference type="Proteomes" id="UP000195402">
    <property type="component" value="Unassembled WGS sequence"/>
</dbReference>
<evidence type="ECO:0000313" key="2">
    <source>
        <dbReference type="EMBL" id="OVA14296.1"/>
    </source>
</evidence>
<organism evidence="2 3">
    <name type="scientific">Macleaya cordata</name>
    <name type="common">Five-seeded plume-poppy</name>
    <name type="synonym">Bocconia cordata</name>
    <dbReference type="NCBI Taxonomy" id="56857"/>
    <lineage>
        <taxon>Eukaryota</taxon>
        <taxon>Viridiplantae</taxon>
        <taxon>Streptophyta</taxon>
        <taxon>Embryophyta</taxon>
        <taxon>Tracheophyta</taxon>
        <taxon>Spermatophyta</taxon>
        <taxon>Magnoliopsida</taxon>
        <taxon>Ranunculales</taxon>
        <taxon>Papaveraceae</taxon>
        <taxon>Papaveroideae</taxon>
        <taxon>Macleaya</taxon>
    </lineage>
</organism>
<keyword evidence="3" id="KW-1185">Reference proteome</keyword>
<dbReference type="OrthoDB" id="2422440at2759"/>
<proteinExistence type="predicted"/>
<feature type="compositionally biased region" description="Polar residues" evidence="1">
    <location>
        <begin position="14"/>
        <end position="36"/>
    </location>
</feature>
<evidence type="ECO:0000313" key="3">
    <source>
        <dbReference type="Proteomes" id="UP000195402"/>
    </source>
</evidence>
<dbReference type="EMBL" id="MVGT01001057">
    <property type="protein sequence ID" value="OVA14296.1"/>
    <property type="molecule type" value="Genomic_DNA"/>
</dbReference>
<protein>
    <recommendedName>
        <fullName evidence="4">Zinc finger protein</fullName>
    </recommendedName>
</protein>
<comment type="caution">
    <text evidence="2">The sequence shown here is derived from an EMBL/GenBank/DDBJ whole genome shotgun (WGS) entry which is preliminary data.</text>
</comment>
<sequence>MEEDGPSMEEDHSSNNSFMEGSGSSTPIKDLQSNPSEVDERPVDHPHKYTDIVEQAVPIPEVGIDVTQCFTTDKVFDSREEVIHWCQEVGKKNKTVLVTTKSVNKLAGKGSIIELGCERGDVVTSCKKAFEENDEMWNDFCRGWEYLWKAKTRDEYMNAFADFLMAWVARNHVSHRALELIQLELNRLEDVDIDVASCKCLFRSTHGLPCAHELIQYAKEGRPIPLFVVDPQWKQLSVVPLVEKRIDFDFLPEVQLLRQRWVEGSEPERCSLVEKIKEIATPKTTLS</sequence>
<evidence type="ECO:0008006" key="4">
    <source>
        <dbReference type="Google" id="ProtNLM"/>
    </source>
</evidence>
<name>A0A200QUZ4_MACCD</name>